<dbReference type="InterPro" id="IPR027516">
    <property type="entry name" value="EIF3C"/>
</dbReference>
<dbReference type="SMART" id="SM00088">
    <property type="entry name" value="PINT"/>
    <property type="match status" value="1"/>
</dbReference>
<dbReference type="Pfam" id="PF01399">
    <property type="entry name" value="PCI"/>
    <property type="match status" value="1"/>
</dbReference>
<sequence>MVFGCRPFSFAASETFWVAPPLFPLTRLPALSQGVAMSRFHDKTPEQEKLERRRQMPFHMHINLELIESVALISAMLIEVPNLAAGGQLDRRKVLSKSFQRLMDNHERQTFSGPPENVREHIVASTNALRSGDWAAAYKYVESLSCWNLMDGSAEVKEVLKEHIKEEALRTFLFTYSSHYSSLSLDQLCSLFDLPEKRVHGVVSKLMVDEELAGSWDQPTRTIVMHKVEASRLQTLAMAFADKASMIVDLNERALSFRTGGLRDNEDEEEGAGRGGRGQRRRGGMDEDGGGRSRGGRRMGTGMLRGLGLQPGGRRQDNRGFRRPRDRIFNRFEERDFADRGQGKFASSRNRRREDTLTPLGRPGDQQ</sequence>
<keyword evidence="2 6" id="KW-0396">Initiation factor</keyword>
<accession>A0A061RZ06</accession>
<feature type="region of interest" description="Disordered" evidence="4">
    <location>
        <begin position="261"/>
        <end position="367"/>
    </location>
</feature>
<evidence type="ECO:0000256" key="1">
    <source>
        <dbReference type="ARBA" id="ARBA00022490"/>
    </source>
</evidence>
<feature type="domain" description="PCI" evidence="5">
    <location>
        <begin position="58"/>
        <end position="230"/>
    </location>
</feature>
<dbReference type="InterPro" id="IPR036390">
    <property type="entry name" value="WH_DNA-bd_sf"/>
</dbReference>
<name>A0A061RZ06_9CHLO</name>
<dbReference type="PANTHER" id="PTHR13937">
    <property type="entry name" value="EUKARYOTIC TRANSLATION INITATION FACTOR 3, SUBUNIT 8 EIF3S8 -RELATED"/>
    <property type="match status" value="1"/>
</dbReference>
<dbReference type="AlphaFoldDB" id="A0A061RZ06"/>
<dbReference type="GO" id="GO:0003723">
    <property type="term" value="F:RNA binding"/>
    <property type="evidence" value="ECO:0007669"/>
    <property type="project" value="InterPro"/>
</dbReference>
<dbReference type="InterPro" id="IPR058999">
    <property type="entry name" value="EIF3CL_C"/>
</dbReference>
<organism evidence="6">
    <name type="scientific">Tetraselmis sp. GSL018</name>
    <dbReference type="NCBI Taxonomy" id="582737"/>
    <lineage>
        <taxon>Eukaryota</taxon>
        <taxon>Viridiplantae</taxon>
        <taxon>Chlorophyta</taxon>
        <taxon>core chlorophytes</taxon>
        <taxon>Chlorodendrophyceae</taxon>
        <taxon>Chlorodendrales</taxon>
        <taxon>Chlorodendraceae</taxon>
        <taxon>Tetraselmis</taxon>
    </lineage>
</organism>
<protein>
    <submittedName>
        <fullName evidence="6">Eukaryotic initiation factor</fullName>
    </submittedName>
</protein>
<dbReference type="Pfam" id="PF26569">
    <property type="entry name" value="EIF3CL_C"/>
    <property type="match status" value="1"/>
</dbReference>
<keyword evidence="1" id="KW-0963">Cytoplasm</keyword>
<dbReference type="PROSITE" id="PS50250">
    <property type="entry name" value="PCI"/>
    <property type="match status" value="1"/>
</dbReference>
<evidence type="ECO:0000256" key="3">
    <source>
        <dbReference type="ARBA" id="ARBA00022917"/>
    </source>
</evidence>
<dbReference type="GO" id="GO:0005852">
    <property type="term" value="C:eukaryotic translation initiation factor 3 complex"/>
    <property type="evidence" value="ECO:0007669"/>
    <property type="project" value="InterPro"/>
</dbReference>
<reference evidence="6" key="1">
    <citation type="submission" date="2014-05" db="EMBL/GenBank/DDBJ databases">
        <title>The transcriptome of the halophilic microalga Tetraselmis sp. GSL018 isolated from the Great Salt Lake, Utah.</title>
        <authorList>
            <person name="Jinkerson R.E."/>
            <person name="D'Adamo S."/>
            <person name="Posewitz M.C."/>
        </authorList>
    </citation>
    <scope>NUCLEOTIDE SEQUENCE</scope>
    <source>
        <strain evidence="6">GSL018</strain>
    </source>
</reference>
<dbReference type="PANTHER" id="PTHR13937:SF0">
    <property type="entry name" value="EUKARYOTIC TRANSLATION INITIATION FACTOR 3 SUBUNIT C-RELATED"/>
    <property type="match status" value="1"/>
</dbReference>
<dbReference type="InterPro" id="IPR008905">
    <property type="entry name" value="EIF3C_N_dom"/>
</dbReference>
<dbReference type="GO" id="GO:0003743">
    <property type="term" value="F:translation initiation factor activity"/>
    <property type="evidence" value="ECO:0007669"/>
    <property type="project" value="UniProtKB-KW"/>
</dbReference>
<dbReference type="EMBL" id="GBEZ01009821">
    <property type="protein sequence ID" value="JAC75796.1"/>
    <property type="molecule type" value="Transcribed_RNA"/>
</dbReference>
<evidence type="ECO:0000313" key="6">
    <source>
        <dbReference type="EMBL" id="JAC75796.1"/>
    </source>
</evidence>
<gene>
    <name evidence="6" type="ORF">TSPGSL018_22048</name>
</gene>
<evidence type="ECO:0000256" key="4">
    <source>
        <dbReference type="SAM" id="MobiDB-lite"/>
    </source>
</evidence>
<proteinExistence type="predicted"/>
<evidence type="ECO:0000256" key="2">
    <source>
        <dbReference type="ARBA" id="ARBA00022540"/>
    </source>
</evidence>
<dbReference type="Pfam" id="PF05470">
    <property type="entry name" value="eIF-3c_N"/>
    <property type="match status" value="1"/>
</dbReference>
<keyword evidence="3" id="KW-0648">Protein biosynthesis</keyword>
<dbReference type="GO" id="GO:0031369">
    <property type="term" value="F:translation initiation factor binding"/>
    <property type="evidence" value="ECO:0007669"/>
    <property type="project" value="InterPro"/>
</dbReference>
<dbReference type="InterPro" id="IPR000717">
    <property type="entry name" value="PCI_dom"/>
</dbReference>
<evidence type="ECO:0000259" key="5">
    <source>
        <dbReference type="PROSITE" id="PS50250"/>
    </source>
</evidence>
<dbReference type="SUPFAM" id="SSF46785">
    <property type="entry name" value="Winged helix' DNA-binding domain"/>
    <property type="match status" value="1"/>
</dbReference>
<feature type="compositionally biased region" description="Basic and acidic residues" evidence="4">
    <location>
        <begin position="326"/>
        <end position="342"/>
    </location>
</feature>